<dbReference type="RefSeq" id="WP_058516019.1">
    <property type="nucleotide sequence ID" value="NZ_CAAAIH010000008.1"/>
</dbReference>
<feature type="binding site" evidence="3">
    <location>
        <position position="292"/>
    </location>
    <ligand>
        <name>FAD</name>
        <dbReference type="ChEBI" id="CHEBI:57692"/>
    </ligand>
</feature>
<comment type="cofactor">
    <cofactor evidence="3">
        <name>thiamine diphosphate</name>
        <dbReference type="ChEBI" id="CHEBI:58937"/>
    </cofactor>
    <text evidence="3">Binds 1 thiamine pyrophosphate per subunit.</text>
</comment>
<evidence type="ECO:0000259" key="7">
    <source>
        <dbReference type="Pfam" id="PF02776"/>
    </source>
</evidence>
<keyword evidence="3" id="KW-0479">Metal-binding</keyword>
<keyword evidence="3" id="KW-0460">Magnesium</keyword>
<dbReference type="OrthoDB" id="9785953at2"/>
<dbReference type="PATRIC" id="fig|45074.5.peg.4467"/>
<dbReference type="SUPFAM" id="SSF52518">
    <property type="entry name" value="Thiamin diphosphate-binding fold (THDP-binding)"/>
    <property type="match status" value="2"/>
</dbReference>
<evidence type="ECO:0000313" key="8">
    <source>
        <dbReference type="EMBL" id="KTD53747.1"/>
    </source>
</evidence>
<feature type="binding site" evidence="3">
    <location>
        <begin position="408"/>
        <end position="410"/>
    </location>
    <ligand>
        <name>thiamine diphosphate</name>
        <dbReference type="ChEBI" id="CHEBI:58937"/>
    </ligand>
</feature>
<accession>A0A0W0YAZ6</accession>
<dbReference type="GO" id="GO:0005886">
    <property type="term" value="C:plasma membrane"/>
    <property type="evidence" value="ECO:0007669"/>
    <property type="project" value="UniProtKB-SubCell"/>
</dbReference>
<dbReference type="EMBL" id="LNYU01000091">
    <property type="protein sequence ID" value="KTD53747.1"/>
    <property type="molecule type" value="Genomic_DNA"/>
</dbReference>
<dbReference type="GO" id="GO:0042867">
    <property type="term" value="P:pyruvate catabolic process"/>
    <property type="evidence" value="ECO:0007669"/>
    <property type="project" value="UniProtKB-UniRule"/>
</dbReference>
<comment type="caution">
    <text evidence="8">The sequence shown here is derived from an EMBL/GenBank/DDBJ whole genome shotgun (WGS) entry which is preliminary data.</text>
</comment>
<dbReference type="InterPro" id="IPR012001">
    <property type="entry name" value="Thiamin_PyroP_enz_TPP-bd_dom"/>
</dbReference>
<comment type="cofactor">
    <cofactor evidence="3">
        <name>FAD</name>
        <dbReference type="ChEBI" id="CHEBI:57692"/>
    </cofactor>
    <text evidence="3">Binds 1 FAD per subunit.</text>
</comment>
<comment type="similarity">
    <text evidence="1 3 4">Belongs to the TPP enzyme family.</text>
</comment>
<dbReference type="Gene3D" id="3.40.50.1220">
    <property type="entry name" value="TPP-binding domain"/>
    <property type="match status" value="1"/>
</dbReference>
<dbReference type="InterPro" id="IPR047210">
    <property type="entry name" value="TPP_PYR_POXB-like"/>
</dbReference>
<dbReference type="InterPro" id="IPR044261">
    <property type="entry name" value="Pyruvate_dehydrogenase"/>
</dbReference>
<dbReference type="PANTHER" id="PTHR42981">
    <property type="entry name" value="PYRUVATE DEHYDROGENASE [UBIQUINONE]"/>
    <property type="match status" value="1"/>
</dbReference>
<feature type="binding site" evidence="3">
    <location>
        <begin position="251"/>
        <end position="254"/>
    </location>
    <ligand>
        <name>FAD</name>
        <dbReference type="ChEBI" id="CHEBI:57692"/>
    </ligand>
</feature>
<keyword evidence="9" id="KW-1185">Reference proteome</keyword>
<dbReference type="InterPro" id="IPR047211">
    <property type="entry name" value="POXB-like"/>
</dbReference>
<dbReference type="InterPro" id="IPR000399">
    <property type="entry name" value="TPP-bd_CS"/>
</dbReference>
<dbReference type="CDD" id="cd07039">
    <property type="entry name" value="TPP_PYR_POX"/>
    <property type="match status" value="1"/>
</dbReference>
<dbReference type="GO" id="GO:0052737">
    <property type="term" value="F:pyruvate dehydrogenase (quinone) activity"/>
    <property type="evidence" value="ECO:0007669"/>
    <property type="project" value="UniProtKB-UniRule"/>
</dbReference>
<feature type="binding site" evidence="3">
    <location>
        <position position="50"/>
    </location>
    <ligand>
        <name>thiamine diphosphate</name>
        <dbReference type="ChEBI" id="CHEBI:58937"/>
    </ligand>
</feature>
<reference evidence="8 9" key="1">
    <citation type="submission" date="2015-11" db="EMBL/GenBank/DDBJ databases">
        <title>Genomic analysis of 38 Legionella species identifies large and diverse effector repertoires.</title>
        <authorList>
            <person name="Burstein D."/>
            <person name="Amaro F."/>
            <person name="Zusman T."/>
            <person name="Lifshitz Z."/>
            <person name="Cohen O."/>
            <person name="Gilbert J.A."/>
            <person name="Pupko T."/>
            <person name="Shuman H.A."/>
            <person name="Segal G."/>
        </authorList>
    </citation>
    <scope>NUCLEOTIDE SEQUENCE [LARGE SCALE GENOMIC DNA]</scope>
    <source>
        <strain evidence="8 9">SC-63-C7</strain>
    </source>
</reference>
<keyword evidence="3" id="KW-0472">Membrane</keyword>
<evidence type="ECO:0000259" key="6">
    <source>
        <dbReference type="Pfam" id="PF02775"/>
    </source>
</evidence>
<feature type="domain" description="Thiamine pyrophosphate enzyme TPP-binding" evidence="6">
    <location>
        <begin position="381"/>
        <end position="527"/>
    </location>
</feature>
<sequence>MVNVAQVLVDTLSNSGIKRIYGIVGDSLNGITNALQKHKKNIEWIHVRHEEAAAFAAGAEAQLTGELTVCAGSCGPGNLHLINGLYDCHRSGVPVLAIAAHIPSPEVGGDYFQETHPNILFQECSCFCEVVSTPEQMPRLLHIAMQTAKAKSGVAVLIISGDVALQQARNSARKENYSLIQPEVVPPISVLKDIATRLNTAKNVTVFCGIGAAGAHDELMQLCHLLQAPVVHSLRGKPFIEHHNPYDVGMTGLIGFSSGYYAMEACDTLLLLGTSFPYRQFYPSKAQIIQIDLHGNRLGLRTDLAVGAVGDVACTLKALIPLLTPKNDSGHLDKARTHYHKTRKNLDALATKTPDHKPLHPQFLAKCIDQAADEDTVFTADVGTPTVWAARYLQMNGKRHLLGSFNHGSMANALSQAIGVQATYPQRQVIALCGDGGFSMLMGEILTLIQQKLPIKIVIFNNGTLGFVEMEMHVGGMLDYGTSLLNPNFAAMAEAIGIKGIRVESASTLSADLEKAFAHQGPVIVDVVVDRNELIMPPTVELEQVKGFSLYMMKAIINGQGDAVLDLMKTNLWRE</sequence>
<keyword evidence="3" id="KW-0830">Ubiquinone</keyword>
<keyword evidence="3" id="KW-0274">FAD</keyword>
<evidence type="ECO:0000256" key="3">
    <source>
        <dbReference type="HAMAP-Rule" id="MF_00850"/>
    </source>
</evidence>
<feature type="binding site" evidence="3">
    <location>
        <position position="435"/>
    </location>
    <ligand>
        <name>Mg(2+)</name>
        <dbReference type="ChEBI" id="CHEBI:18420"/>
    </ligand>
</feature>
<keyword evidence="3" id="KW-1003">Cell membrane</keyword>
<gene>
    <name evidence="3 8" type="primary">poxB</name>
    <name evidence="8" type="ORF">Lsan_4157</name>
</gene>
<protein>
    <recommendedName>
        <fullName evidence="3">Pyruvate dehydrogenase [ubiquinone]</fullName>
        <ecNumber evidence="3">1.2.5.1</ecNumber>
    </recommendedName>
    <alternativeName>
        <fullName evidence="3">Pyruvate oxidase</fullName>
        <shortName evidence="3">POX</shortName>
    </alternativeName>
    <alternativeName>
        <fullName evidence="3">Pyruvate:ubiquinone-8 oxidoreductase</fullName>
    </alternativeName>
</protein>
<evidence type="ECO:0000256" key="2">
    <source>
        <dbReference type="ARBA" id="ARBA00023052"/>
    </source>
</evidence>
<comment type="cofactor">
    <cofactor evidence="3">
        <name>Mg(2+)</name>
        <dbReference type="ChEBI" id="CHEBI:18420"/>
    </cofactor>
    <text evidence="3">Binds 1 Mg(2+) ion per subunit.</text>
</comment>
<feature type="binding site" evidence="3">
    <location>
        <position position="462"/>
    </location>
    <ligand>
        <name>Mg(2+)</name>
        <dbReference type="ChEBI" id="CHEBI:18420"/>
    </ligand>
</feature>
<comment type="subunit">
    <text evidence="3">Homotetramer.</text>
</comment>
<dbReference type="CDD" id="cd02014">
    <property type="entry name" value="TPP_POX"/>
    <property type="match status" value="1"/>
</dbReference>
<name>A0A0W0YAZ6_9GAMM</name>
<feature type="binding site" evidence="3">
    <location>
        <begin position="462"/>
        <end position="468"/>
    </location>
    <ligand>
        <name>thiamine diphosphate</name>
        <dbReference type="ChEBI" id="CHEBI:58937"/>
    </ligand>
</feature>
<dbReference type="AlphaFoldDB" id="A0A0W0YAZ6"/>
<dbReference type="InterPro" id="IPR029061">
    <property type="entry name" value="THDP-binding"/>
</dbReference>
<dbReference type="InterPro" id="IPR029035">
    <property type="entry name" value="DHS-like_NAD/FAD-binding_dom"/>
</dbReference>
<dbReference type="HAMAP" id="MF_00850">
    <property type="entry name" value="POX"/>
    <property type="match status" value="1"/>
</dbReference>
<organism evidence="8 9">
    <name type="scientific">Legionella santicrucis</name>
    <dbReference type="NCBI Taxonomy" id="45074"/>
    <lineage>
        <taxon>Bacteria</taxon>
        <taxon>Pseudomonadati</taxon>
        <taxon>Pseudomonadota</taxon>
        <taxon>Gammaproteobacteria</taxon>
        <taxon>Legionellales</taxon>
        <taxon>Legionellaceae</taxon>
        <taxon>Legionella</taxon>
    </lineage>
</organism>
<dbReference type="Pfam" id="PF02776">
    <property type="entry name" value="TPP_enzyme_N"/>
    <property type="match status" value="1"/>
</dbReference>
<dbReference type="GO" id="GO:0048039">
    <property type="term" value="F:ubiquinone binding"/>
    <property type="evidence" value="ECO:0007669"/>
    <property type="project" value="UniProtKB-UniRule"/>
</dbReference>
<dbReference type="SUPFAM" id="SSF52467">
    <property type="entry name" value="DHS-like NAD/FAD-binding domain"/>
    <property type="match status" value="1"/>
</dbReference>
<dbReference type="Proteomes" id="UP000054703">
    <property type="component" value="Unassembled WGS sequence"/>
</dbReference>
<feature type="domain" description="Thiamine pyrophosphate enzyme central" evidence="5">
    <location>
        <begin position="192"/>
        <end position="319"/>
    </location>
</feature>
<feature type="region of interest" description="FAD-binding domain" evidence="3">
    <location>
        <begin position="183"/>
        <end position="334"/>
    </location>
</feature>
<evidence type="ECO:0000313" key="9">
    <source>
        <dbReference type="Proteomes" id="UP000054703"/>
    </source>
</evidence>
<feature type="binding site" evidence="3">
    <location>
        <begin position="274"/>
        <end position="278"/>
    </location>
    <ligand>
        <name>FAD</name>
        <dbReference type="ChEBI" id="CHEBI:57692"/>
    </ligand>
</feature>
<keyword evidence="3" id="KW-0285">Flavoprotein</keyword>
<feature type="domain" description="Thiamine pyrophosphate enzyme N-terminal TPP-binding" evidence="7">
    <location>
        <begin position="3"/>
        <end position="114"/>
    </location>
</feature>
<dbReference type="Gene3D" id="3.40.50.970">
    <property type="match status" value="2"/>
</dbReference>
<feature type="binding site" evidence="3">
    <location>
        <begin position="435"/>
        <end position="437"/>
    </location>
    <ligand>
        <name>thiamine diphosphate</name>
        <dbReference type="ChEBI" id="CHEBI:58937"/>
    </ligand>
</feature>
<comment type="caution">
    <text evidence="3">Lacks conserved residue(s) required for the propagation of feature annotation.</text>
</comment>
<comment type="catalytic activity">
    <reaction evidence="3">
        <text>a ubiquinone + pyruvate + H2O = a ubiquinol + acetate + CO2</text>
        <dbReference type="Rhea" id="RHEA:27405"/>
        <dbReference type="Rhea" id="RHEA-COMP:9565"/>
        <dbReference type="Rhea" id="RHEA-COMP:9566"/>
        <dbReference type="ChEBI" id="CHEBI:15361"/>
        <dbReference type="ChEBI" id="CHEBI:15377"/>
        <dbReference type="ChEBI" id="CHEBI:16389"/>
        <dbReference type="ChEBI" id="CHEBI:16526"/>
        <dbReference type="ChEBI" id="CHEBI:17976"/>
        <dbReference type="ChEBI" id="CHEBI:30089"/>
        <dbReference type="EC" id="1.2.5.1"/>
    </reaction>
</comment>
<dbReference type="InterPro" id="IPR047212">
    <property type="entry name" value="TPP_POXB-like"/>
</dbReference>
<dbReference type="InterPro" id="IPR011766">
    <property type="entry name" value="TPP_enzyme_TPP-bd"/>
</dbReference>
<keyword evidence="3 8" id="KW-0670">Pyruvate</keyword>
<comment type="function">
    <text evidence="3">A peripheral cell membrane enzyme that catalyzes the oxidative decarboxylation of pyruvate to form acetate and CO(2). It channels electrons from the cytoplasm to the respiratory chain at the cell membrane via ubiquinone.</text>
</comment>
<feature type="region of interest" description="Membrane-binding domain" evidence="3">
    <location>
        <begin position="533"/>
        <end position="574"/>
    </location>
</feature>
<comment type="subcellular location">
    <subcellularLocation>
        <location evidence="3">Cell membrane</location>
        <topology evidence="3">Peripheral membrane protein</topology>
        <orientation evidence="3">Cytoplasmic side</orientation>
    </subcellularLocation>
</comment>
<evidence type="ECO:0000259" key="5">
    <source>
        <dbReference type="Pfam" id="PF00205"/>
    </source>
</evidence>
<feature type="site" description="Moves into active site upon enzyme activation, plays a role in electron transfer" evidence="3">
    <location>
        <position position="467"/>
    </location>
</feature>
<dbReference type="PROSITE" id="PS00187">
    <property type="entry name" value="TPP_ENZYMES"/>
    <property type="match status" value="1"/>
</dbReference>
<keyword evidence="3" id="KW-0560">Oxidoreductase</keyword>
<dbReference type="GO" id="GO:0000287">
    <property type="term" value="F:magnesium ion binding"/>
    <property type="evidence" value="ECO:0007669"/>
    <property type="project" value="UniProtKB-UniRule"/>
</dbReference>
<keyword evidence="3" id="KW-0547">Nucleotide-binding</keyword>
<dbReference type="GO" id="GO:0030976">
    <property type="term" value="F:thiamine pyrophosphate binding"/>
    <property type="evidence" value="ECO:0007669"/>
    <property type="project" value="UniProtKB-UniRule"/>
</dbReference>
<dbReference type="Pfam" id="PF02775">
    <property type="entry name" value="TPP_enzyme_C"/>
    <property type="match status" value="1"/>
</dbReference>
<keyword evidence="2 3" id="KW-0786">Thiamine pyrophosphate</keyword>
<proteinExistence type="inferred from homology"/>
<dbReference type="InterPro" id="IPR012000">
    <property type="entry name" value="Thiamin_PyroP_enz_cen_dom"/>
</dbReference>
<dbReference type="PANTHER" id="PTHR42981:SF2">
    <property type="entry name" value="PYRUVATE DEHYDROGENASE [UBIQUINONE]"/>
    <property type="match status" value="1"/>
</dbReference>
<dbReference type="NCBIfam" id="NF006591">
    <property type="entry name" value="PRK09124.1"/>
    <property type="match status" value="1"/>
</dbReference>
<dbReference type="GO" id="GO:0008289">
    <property type="term" value="F:lipid binding"/>
    <property type="evidence" value="ECO:0007669"/>
    <property type="project" value="UniProtKB-UniRule"/>
</dbReference>
<keyword evidence="3" id="KW-0446">Lipid-binding</keyword>
<comment type="activity regulation">
    <text evidence="3">The C-terminus inhibits activity; it has to move for the enzyme to be active. Activated by lipid-binding, which occurs via the C-terminus.</text>
</comment>
<evidence type="ECO:0000256" key="1">
    <source>
        <dbReference type="ARBA" id="ARBA00007812"/>
    </source>
</evidence>
<dbReference type="Pfam" id="PF00205">
    <property type="entry name" value="TPP_enzyme_M"/>
    <property type="match status" value="1"/>
</dbReference>
<dbReference type="STRING" id="45074.Lsan_4157"/>
<comment type="domain">
    <text evidence="3">Has 4 domains; the Pyr domain which binds the pyrimidine moiety of the thiamine pyrophosphate cofactor, the FAD-binding domain, the PP-binding domain which binds the pyrophosphate portion of thiamine pyrophosphate and the C-terminal membrane binding region. The C-terminus is held closely against the rest of the protein and covers the active site; during activation it unfolds from the rest of the protein and forms an amphipathic helix upon membrane binding, exposing the active site.</text>
</comment>
<dbReference type="GO" id="GO:0050660">
    <property type="term" value="F:flavin adenine dinucleotide binding"/>
    <property type="evidence" value="ECO:0007669"/>
    <property type="project" value="UniProtKB-UniRule"/>
</dbReference>
<evidence type="ECO:0000256" key="4">
    <source>
        <dbReference type="RuleBase" id="RU362132"/>
    </source>
</evidence>
<dbReference type="EC" id="1.2.5.1" evidence="3"/>